<organism evidence="2 3">
    <name type="scientific">SAR324 cluster bacterium</name>
    <dbReference type="NCBI Taxonomy" id="2024889"/>
    <lineage>
        <taxon>Bacteria</taxon>
        <taxon>Deltaproteobacteria</taxon>
        <taxon>SAR324 cluster</taxon>
    </lineage>
</organism>
<dbReference type="SUPFAM" id="SSF51197">
    <property type="entry name" value="Clavaminate synthase-like"/>
    <property type="match status" value="1"/>
</dbReference>
<dbReference type="AlphaFoldDB" id="A0A432GV74"/>
<sequence length="310" mass="35277">MLNFFLLILTFLRAHSQKLKLIMQTKTTKISTGKLMQAMVDRFKIDGFLLVEDFFSHEELDRFGSEVDKAVRYRTVDDNRSHGDKNLYEQTFVQCMGLWEDNVPLRPLTFHQKLCATAADLLETDCVRLWQDQALYKEAGGRKTDAHLDYPFWPVDKPRLVSAWIPFDGCKLGGGAMGYVQGSHKLGICRFVDIGHLKDEEPYDILKDTQVSSRPLVWIEAPKGSVIFHHALTIHTADANRTNKTRRVFTTVYMADGCRRTRDDFSVYLDRDGIKKGDLIAGPGLPVAWPRDEKQLPKPPSVLGPKTGFS</sequence>
<dbReference type="Gene3D" id="2.60.120.620">
    <property type="entry name" value="q2cbj1_9rhob like domain"/>
    <property type="match status" value="1"/>
</dbReference>
<accession>A0A432GV74</accession>
<feature type="region of interest" description="Disordered" evidence="1">
    <location>
        <begin position="289"/>
        <end position="310"/>
    </location>
</feature>
<proteinExistence type="predicted"/>
<evidence type="ECO:0000313" key="3">
    <source>
        <dbReference type="Proteomes" id="UP000287917"/>
    </source>
</evidence>
<reference evidence="2 3" key="1">
    <citation type="submission" date="2018-06" db="EMBL/GenBank/DDBJ databases">
        <title>Combined omics and stable isotope probing to characterize newly discovered Mariana Back-Arc vent microbial communities.</title>
        <authorList>
            <person name="Trembath-Reichert E."/>
            <person name="Huber J.A."/>
        </authorList>
    </citation>
    <scope>NUCLEOTIDE SEQUENCE [LARGE SCALE GENOMIC DNA]</scope>
    <source>
        <strain evidence="2">MAG 58</strain>
    </source>
</reference>
<comment type="caution">
    <text evidence="2">The sequence shown here is derived from an EMBL/GenBank/DDBJ whole genome shotgun (WGS) entry which is preliminary data.</text>
</comment>
<dbReference type="PANTHER" id="PTHR20883:SF48">
    <property type="entry name" value="ECTOINE DIOXYGENASE"/>
    <property type="match status" value="1"/>
</dbReference>
<dbReference type="GO" id="GO:0005506">
    <property type="term" value="F:iron ion binding"/>
    <property type="evidence" value="ECO:0007669"/>
    <property type="project" value="UniProtKB-ARBA"/>
</dbReference>
<dbReference type="GO" id="GO:0016706">
    <property type="term" value="F:2-oxoglutarate-dependent dioxygenase activity"/>
    <property type="evidence" value="ECO:0007669"/>
    <property type="project" value="UniProtKB-ARBA"/>
</dbReference>
<dbReference type="InterPro" id="IPR008775">
    <property type="entry name" value="Phytyl_CoA_dOase-like"/>
</dbReference>
<name>A0A432GV74_9DELT</name>
<dbReference type="Pfam" id="PF05721">
    <property type="entry name" value="PhyH"/>
    <property type="match status" value="1"/>
</dbReference>
<dbReference type="PANTHER" id="PTHR20883">
    <property type="entry name" value="PHYTANOYL-COA DIOXYGENASE DOMAIN CONTAINING 1"/>
    <property type="match status" value="1"/>
</dbReference>
<protein>
    <recommendedName>
        <fullName evidence="4">Phytanoyl-CoA dioxygenase family protein</fullName>
    </recommendedName>
</protein>
<evidence type="ECO:0000313" key="2">
    <source>
        <dbReference type="EMBL" id="RTZ87452.1"/>
    </source>
</evidence>
<evidence type="ECO:0000256" key="1">
    <source>
        <dbReference type="SAM" id="MobiDB-lite"/>
    </source>
</evidence>
<dbReference type="Proteomes" id="UP000287917">
    <property type="component" value="Unassembled WGS sequence"/>
</dbReference>
<gene>
    <name evidence="2" type="ORF">DSY96_01025</name>
</gene>
<evidence type="ECO:0008006" key="4">
    <source>
        <dbReference type="Google" id="ProtNLM"/>
    </source>
</evidence>
<dbReference type="EMBL" id="QNZK01000038">
    <property type="protein sequence ID" value="RTZ87452.1"/>
    <property type="molecule type" value="Genomic_DNA"/>
</dbReference>